<evidence type="ECO:0000313" key="3">
    <source>
        <dbReference type="Proteomes" id="UP001151760"/>
    </source>
</evidence>
<comment type="caution">
    <text evidence="2">The sequence shown here is derived from an EMBL/GenBank/DDBJ whole genome shotgun (WGS) entry which is preliminary data.</text>
</comment>
<keyword evidence="1" id="KW-0175">Coiled coil</keyword>
<gene>
    <name evidence="2" type="ORF">Tco_0730009</name>
</gene>
<name>A0ABQ4YQK4_9ASTR</name>
<accession>A0ABQ4YQK4</accession>
<sequence length="276" mass="30676">ENVSKLSNDPLLARGNTLRSGEDSLKLQELMALCITLQKRVLDLKTTKTTQGNEIASLKRRVKKLERRNRSRTYKLKRLYKVGLTARVESFEDKESLGEDASKQGRINAIDADEDITLVNDQDDADMFDVNTLIGAEVLAEPEVAVKDEKGDVIEEPSVPVSVFSALTEDSAATTTTATILTPRKGIVFQEPSTTTTTTTIISSLAKASQANVQDKGKGKMVEPKKPIKKKELIRLDEEIASKLQAEFDEEVRLARERAEKEQEANVALTEEWDDI</sequence>
<reference evidence="2" key="1">
    <citation type="journal article" date="2022" name="Int. J. Mol. Sci.">
        <title>Draft Genome of Tanacetum Coccineum: Genomic Comparison of Closely Related Tanacetum-Family Plants.</title>
        <authorList>
            <person name="Yamashiro T."/>
            <person name="Shiraishi A."/>
            <person name="Nakayama K."/>
            <person name="Satake H."/>
        </authorList>
    </citation>
    <scope>NUCLEOTIDE SEQUENCE</scope>
</reference>
<reference evidence="2" key="2">
    <citation type="submission" date="2022-01" db="EMBL/GenBank/DDBJ databases">
        <authorList>
            <person name="Yamashiro T."/>
            <person name="Shiraishi A."/>
            <person name="Satake H."/>
            <person name="Nakayama K."/>
        </authorList>
    </citation>
    <scope>NUCLEOTIDE SEQUENCE</scope>
</reference>
<protein>
    <submittedName>
        <fullName evidence="2">Uncharacterized protein</fullName>
    </submittedName>
</protein>
<dbReference type="EMBL" id="BQNB010010649">
    <property type="protein sequence ID" value="GJS80128.1"/>
    <property type="molecule type" value="Genomic_DNA"/>
</dbReference>
<organism evidence="2 3">
    <name type="scientific">Tanacetum coccineum</name>
    <dbReference type="NCBI Taxonomy" id="301880"/>
    <lineage>
        <taxon>Eukaryota</taxon>
        <taxon>Viridiplantae</taxon>
        <taxon>Streptophyta</taxon>
        <taxon>Embryophyta</taxon>
        <taxon>Tracheophyta</taxon>
        <taxon>Spermatophyta</taxon>
        <taxon>Magnoliopsida</taxon>
        <taxon>eudicotyledons</taxon>
        <taxon>Gunneridae</taxon>
        <taxon>Pentapetalae</taxon>
        <taxon>asterids</taxon>
        <taxon>campanulids</taxon>
        <taxon>Asterales</taxon>
        <taxon>Asteraceae</taxon>
        <taxon>Asteroideae</taxon>
        <taxon>Anthemideae</taxon>
        <taxon>Anthemidinae</taxon>
        <taxon>Tanacetum</taxon>
    </lineage>
</organism>
<proteinExistence type="predicted"/>
<evidence type="ECO:0000256" key="1">
    <source>
        <dbReference type="SAM" id="Coils"/>
    </source>
</evidence>
<evidence type="ECO:0000313" key="2">
    <source>
        <dbReference type="EMBL" id="GJS80128.1"/>
    </source>
</evidence>
<feature type="non-terminal residue" evidence="2">
    <location>
        <position position="1"/>
    </location>
</feature>
<keyword evidence="3" id="KW-1185">Reference proteome</keyword>
<dbReference type="Proteomes" id="UP001151760">
    <property type="component" value="Unassembled WGS sequence"/>
</dbReference>
<feature type="coiled-coil region" evidence="1">
    <location>
        <begin position="245"/>
        <end position="272"/>
    </location>
</feature>